<dbReference type="AlphaFoldDB" id="A0A5D3DBT6"/>
<dbReference type="Proteomes" id="UP000321393">
    <property type="component" value="Unassembled WGS sequence"/>
</dbReference>
<organism evidence="2 4">
    <name type="scientific">Cucumis melo var. makuwa</name>
    <name type="common">Oriental melon</name>
    <dbReference type="NCBI Taxonomy" id="1194695"/>
    <lineage>
        <taxon>Eukaryota</taxon>
        <taxon>Viridiplantae</taxon>
        <taxon>Streptophyta</taxon>
        <taxon>Embryophyta</taxon>
        <taxon>Tracheophyta</taxon>
        <taxon>Spermatophyta</taxon>
        <taxon>Magnoliopsida</taxon>
        <taxon>eudicotyledons</taxon>
        <taxon>Gunneridae</taxon>
        <taxon>Pentapetalae</taxon>
        <taxon>rosids</taxon>
        <taxon>fabids</taxon>
        <taxon>Cucurbitales</taxon>
        <taxon>Cucurbitaceae</taxon>
        <taxon>Benincaseae</taxon>
        <taxon>Cucumis</taxon>
    </lineage>
</organism>
<proteinExistence type="predicted"/>
<evidence type="ECO:0000313" key="4">
    <source>
        <dbReference type="Proteomes" id="UP000321947"/>
    </source>
</evidence>
<accession>A0A5D3DBT6</accession>
<evidence type="ECO:0000313" key="3">
    <source>
        <dbReference type="Proteomes" id="UP000321393"/>
    </source>
</evidence>
<evidence type="ECO:0000313" key="1">
    <source>
        <dbReference type="EMBL" id="KAA0056733.1"/>
    </source>
</evidence>
<gene>
    <name evidence="2" type="ORF">E5676_scaffold778G00280</name>
    <name evidence="1" type="ORF">E6C27_scaffold486G00050</name>
</gene>
<protein>
    <submittedName>
        <fullName evidence="2">CACTA en-spm transposon protein</fullName>
    </submittedName>
</protein>
<comment type="caution">
    <text evidence="2">The sequence shown here is derived from an EMBL/GenBank/DDBJ whole genome shotgun (WGS) entry which is preliminary data.</text>
</comment>
<name>A0A5D3DBT6_CUCMM</name>
<dbReference type="EMBL" id="SSTE01007295">
    <property type="protein sequence ID" value="KAA0056733.1"/>
    <property type="molecule type" value="Genomic_DNA"/>
</dbReference>
<dbReference type="Proteomes" id="UP000321947">
    <property type="component" value="Unassembled WGS sequence"/>
</dbReference>
<sequence>MSSRATSRFIEHQMFNTFKEFQGDYHRHFKKYSDPEDAHANPPHILSQATLEDTQPLSGMRYMRLGKRPGYSKGLGWVPKPKARKMASASSSMFAVYGRAPITSCA</sequence>
<dbReference type="EMBL" id="SSTD01005935">
    <property type="protein sequence ID" value="TYK21033.1"/>
    <property type="molecule type" value="Genomic_DNA"/>
</dbReference>
<reference evidence="3 4" key="1">
    <citation type="submission" date="2019-08" db="EMBL/GenBank/DDBJ databases">
        <title>Draft genome sequences of two oriental melons (Cucumis melo L. var makuwa).</title>
        <authorList>
            <person name="Kwon S.-Y."/>
        </authorList>
    </citation>
    <scope>NUCLEOTIDE SEQUENCE [LARGE SCALE GENOMIC DNA]</scope>
    <source>
        <strain evidence="4">cv. Chang Bougi</strain>
        <strain evidence="3">cv. SW 3</strain>
        <tissue evidence="2">Leaf</tissue>
    </source>
</reference>
<evidence type="ECO:0000313" key="2">
    <source>
        <dbReference type="EMBL" id="TYK21033.1"/>
    </source>
</evidence>